<reference evidence="1 2" key="1">
    <citation type="journal article" date="2018" name="Front. Plant Sci.">
        <title>Red Clover (Trifolium pratense) and Zigzag Clover (T. medium) - A Picture of Genomic Similarities and Differences.</title>
        <authorList>
            <person name="Dluhosova J."/>
            <person name="Istvanek J."/>
            <person name="Nedelnik J."/>
            <person name="Repkova J."/>
        </authorList>
    </citation>
    <scope>NUCLEOTIDE SEQUENCE [LARGE SCALE GENOMIC DNA]</scope>
    <source>
        <strain evidence="2">cv. 10/8</strain>
        <tissue evidence="1">Leaf</tissue>
    </source>
</reference>
<proteinExistence type="predicted"/>
<dbReference type="EMBL" id="LXQA010542985">
    <property type="protein sequence ID" value="MCI58241.1"/>
    <property type="molecule type" value="Genomic_DNA"/>
</dbReference>
<dbReference type="AlphaFoldDB" id="A0A392TAU4"/>
<accession>A0A392TAU4</accession>
<comment type="caution">
    <text evidence="1">The sequence shown here is derived from an EMBL/GenBank/DDBJ whole genome shotgun (WGS) entry which is preliminary data.</text>
</comment>
<evidence type="ECO:0000313" key="1">
    <source>
        <dbReference type="EMBL" id="MCI58241.1"/>
    </source>
</evidence>
<sequence>MVTAPRARVSATRAELCFWAGCVSVSCARLVLRRTQTPVGLVYLVEEFLIALSFVGTMSGG</sequence>
<keyword evidence="2" id="KW-1185">Reference proteome</keyword>
<name>A0A392TAU4_9FABA</name>
<protein>
    <submittedName>
        <fullName evidence="1">Uncharacterized protein</fullName>
    </submittedName>
</protein>
<dbReference type="PROSITE" id="PS51257">
    <property type="entry name" value="PROKAR_LIPOPROTEIN"/>
    <property type="match status" value="1"/>
</dbReference>
<evidence type="ECO:0000313" key="2">
    <source>
        <dbReference type="Proteomes" id="UP000265520"/>
    </source>
</evidence>
<organism evidence="1 2">
    <name type="scientific">Trifolium medium</name>
    <dbReference type="NCBI Taxonomy" id="97028"/>
    <lineage>
        <taxon>Eukaryota</taxon>
        <taxon>Viridiplantae</taxon>
        <taxon>Streptophyta</taxon>
        <taxon>Embryophyta</taxon>
        <taxon>Tracheophyta</taxon>
        <taxon>Spermatophyta</taxon>
        <taxon>Magnoliopsida</taxon>
        <taxon>eudicotyledons</taxon>
        <taxon>Gunneridae</taxon>
        <taxon>Pentapetalae</taxon>
        <taxon>rosids</taxon>
        <taxon>fabids</taxon>
        <taxon>Fabales</taxon>
        <taxon>Fabaceae</taxon>
        <taxon>Papilionoideae</taxon>
        <taxon>50 kb inversion clade</taxon>
        <taxon>NPAAA clade</taxon>
        <taxon>Hologalegina</taxon>
        <taxon>IRL clade</taxon>
        <taxon>Trifolieae</taxon>
        <taxon>Trifolium</taxon>
    </lineage>
</organism>
<dbReference type="Proteomes" id="UP000265520">
    <property type="component" value="Unassembled WGS sequence"/>
</dbReference>